<dbReference type="KEGG" id="tpal:117643555"/>
<dbReference type="RefSeq" id="XP_034238391.1">
    <property type="nucleotide sequence ID" value="XM_034382500.1"/>
</dbReference>
<keyword evidence="2" id="KW-0812">Transmembrane</keyword>
<dbReference type="InParanoid" id="A0A6P8YNG7"/>
<evidence type="ECO:0000313" key="4">
    <source>
        <dbReference type="RefSeq" id="XP_034238391.1"/>
    </source>
</evidence>
<dbReference type="FunFam" id="3.40.720.10:FF:000017">
    <property type="entry name" value="Predicted protein"/>
    <property type="match status" value="1"/>
</dbReference>
<dbReference type="AlphaFoldDB" id="A0A6P8YNG7"/>
<dbReference type="SUPFAM" id="SSF53649">
    <property type="entry name" value="Alkaline phosphatase-like"/>
    <property type="match status" value="1"/>
</dbReference>
<reference evidence="4" key="1">
    <citation type="submission" date="2025-08" db="UniProtKB">
        <authorList>
            <consortium name="RefSeq"/>
        </authorList>
    </citation>
    <scope>IDENTIFICATION</scope>
    <source>
        <tissue evidence="4">Total insect</tissue>
    </source>
</reference>
<evidence type="ECO:0000313" key="3">
    <source>
        <dbReference type="Proteomes" id="UP000515158"/>
    </source>
</evidence>
<dbReference type="PANTHER" id="PTHR10974">
    <property type="entry name" value="FI08016P-RELATED"/>
    <property type="match status" value="1"/>
</dbReference>
<name>A0A6P8YNG7_THRPL</name>
<dbReference type="InterPro" id="IPR004245">
    <property type="entry name" value="DUF229"/>
</dbReference>
<dbReference type="Proteomes" id="UP000515158">
    <property type="component" value="Unplaced"/>
</dbReference>
<dbReference type="GO" id="GO:0005615">
    <property type="term" value="C:extracellular space"/>
    <property type="evidence" value="ECO:0007669"/>
    <property type="project" value="TreeGrafter"/>
</dbReference>
<dbReference type="GeneID" id="117643555"/>
<protein>
    <submittedName>
        <fullName evidence="4">Uncharacterized protein LOC117643555</fullName>
    </submittedName>
</protein>
<keyword evidence="3" id="KW-1185">Reference proteome</keyword>
<feature type="transmembrane region" description="Helical" evidence="2">
    <location>
        <begin position="21"/>
        <end position="40"/>
    </location>
</feature>
<keyword evidence="2" id="KW-0472">Membrane</keyword>
<dbReference type="Gene3D" id="3.40.720.10">
    <property type="entry name" value="Alkaline Phosphatase, subunit A"/>
    <property type="match status" value="1"/>
</dbReference>
<dbReference type="CDD" id="cd16021">
    <property type="entry name" value="ALP_like"/>
    <property type="match status" value="1"/>
</dbReference>
<accession>A0A6P8YNG7</accession>
<organism evidence="4">
    <name type="scientific">Thrips palmi</name>
    <name type="common">Melon thrips</name>
    <dbReference type="NCBI Taxonomy" id="161013"/>
    <lineage>
        <taxon>Eukaryota</taxon>
        <taxon>Metazoa</taxon>
        <taxon>Ecdysozoa</taxon>
        <taxon>Arthropoda</taxon>
        <taxon>Hexapoda</taxon>
        <taxon>Insecta</taxon>
        <taxon>Pterygota</taxon>
        <taxon>Neoptera</taxon>
        <taxon>Paraneoptera</taxon>
        <taxon>Thysanoptera</taxon>
        <taxon>Terebrantia</taxon>
        <taxon>Thripoidea</taxon>
        <taxon>Thripidae</taxon>
        <taxon>Thrips</taxon>
    </lineage>
</organism>
<dbReference type="PANTHER" id="PTHR10974:SF1">
    <property type="entry name" value="FI08016P-RELATED"/>
    <property type="match status" value="1"/>
</dbReference>
<dbReference type="Pfam" id="PF02995">
    <property type="entry name" value="DUF229"/>
    <property type="match status" value="1"/>
</dbReference>
<keyword evidence="2" id="KW-1133">Transmembrane helix</keyword>
<dbReference type="InterPro" id="IPR017850">
    <property type="entry name" value="Alkaline_phosphatase_core_sf"/>
</dbReference>
<gene>
    <name evidence="4" type="primary">LOC117643555</name>
</gene>
<sequence length="719" mass="79637">MENRGKSSSTHGSMRKPVHRFVLLGVAVVLGLHLAVNLRMAPSRRVHRETLQRGSKATQATATAAATAPRESQDGGAMHVRDVPLLLDTPGCRIPDLVANSSEVAPYVVDYDMGGDCGDPPPLVRSTDDTLYVDKEALDAYGVPAGARPQDHVRCCYSAMWRPQLDVVVPDWGPGSPMPPVDKRKGLMWDKVAYGNDIRYGDECVPFFEPVVVLHEFVRVNCTVTVAASVTQLRDYHAFVPVRRPRGWAADADDAGTKDSEAALNVLVVGVDSVSRLNALRTMPRTLAALARLGGTTMLGYNKVEDNTFPNLVPLLSGLSVPELRRRCWADDHGGNDAHFDACSWIWKRFNARGYVNMFAEDTAWMGLFHYLKQGFVVQPTDYDPRPLLYVGERDLGRKLRRRGSRVCLGQRTQLEVLFEYGTKFVRAMAQQRRKFFAVVWGTSLSHDDLNAPAVADDMYERLLGDLEATGVLNKTALVFMSDHGLRFGGILETAQGRLEERLPLMHVVLPEWLRARYPAAADNLQRNGGRLVTVYDLHETMFDLMDLSSLEARASREGSLDRRGISLFSRIPGERTCAQAGIPGHYCACQLLDPVPVSDHRVLQVAEYVISEVNSMLSSSQGAQGSPCAKLHLDSVLDARKRALGGKHTMPILEEQYQLVVRTQPGAALLSATVTYRLGTSTMQLDGTINRINKYGKQGQCIEDFKLRILCYCNNSQQ</sequence>
<evidence type="ECO:0000256" key="1">
    <source>
        <dbReference type="SAM" id="MobiDB-lite"/>
    </source>
</evidence>
<feature type="compositionally biased region" description="Low complexity" evidence="1">
    <location>
        <begin position="57"/>
        <end position="68"/>
    </location>
</feature>
<evidence type="ECO:0000256" key="2">
    <source>
        <dbReference type="SAM" id="Phobius"/>
    </source>
</evidence>
<dbReference type="OrthoDB" id="413313at2759"/>
<feature type="region of interest" description="Disordered" evidence="1">
    <location>
        <begin position="47"/>
        <end position="77"/>
    </location>
</feature>
<proteinExistence type="predicted"/>